<dbReference type="AlphaFoldDB" id="A0A2C1DFP2"/>
<dbReference type="RefSeq" id="WP_098786422.1">
    <property type="nucleotide sequence ID" value="NZ_NULO01000062.1"/>
</dbReference>
<feature type="domain" description="GIY-YIG" evidence="2">
    <location>
        <begin position="69"/>
        <end position="153"/>
    </location>
</feature>
<organism evidence="3 4">
    <name type="scientific">Bacillus cereus</name>
    <dbReference type="NCBI Taxonomy" id="1396"/>
    <lineage>
        <taxon>Bacteria</taxon>
        <taxon>Bacillati</taxon>
        <taxon>Bacillota</taxon>
        <taxon>Bacilli</taxon>
        <taxon>Bacillales</taxon>
        <taxon>Bacillaceae</taxon>
        <taxon>Bacillus</taxon>
        <taxon>Bacillus cereus group</taxon>
    </lineage>
</organism>
<dbReference type="InterPro" id="IPR000305">
    <property type="entry name" value="GIY-YIG_endonuc"/>
</dbReference>
<keyword evidence="1" id="KW-0812">Transmembrane</keyword>
<dbReference type="PROSITE" id="PS50164">
    <property type="entry name" value="GIY_YIG"/>
    <property type="match status" value="1"/>
</dbReference>
<dbReference type="SUPFAM" id="SSF82771">
    <property type="entry name" value="GIY-YIG endonuclease"/>
    <property type="match status" value="1"/>
</dbReference>
<keyword evidence="1" id="KW-1133">Transmembrane helix</keyword>
<accession>A0A2C1DFP2</accession>
<keyword evidence="1" id="KW-0472">Membrane</keyword>
<dbReference type="Proteomes" id="UP000225872">
    <property type="component" value="Unassembled WGS sequence"/>
</dbReference>
<evidence type="ECO:0000259" key="2">
    <source>
        <dbReference type="PROSITE" id="PS50164"/>
    </source>
</evidence>
<evidence type="ECO:0000313" key="4">
    <source>
        <dbReference type="Proteomes" id="UP000225872"/>
    </source>
</evidence>
<dbReference type="InterPro" id="IPR035901">
    <property type="entry name" value="GIY-YIG_endonuc_sf"/>
</dbReference>
<comment type="caution">
    <text evidence="3">The sequence shown here is derived from an EMBL/GenBank/DDBJ whole genome shotgun (WGS) entry which is preliminary data.</text>
</comment>
<sequence>MDFLYLLPFIVIVFIILIFIFQVRQQKKIREQIFGLANNTLELTTKEFLEMRNKSFGGKGRALYSNNYNFAGVYILHNKSKDLYYVGQGKQVLNRVNNHFTGKGNGDVYADYKYGDYWTIKMIALEKSGFNTLNELERYAIETYNSYKRGYNKTRGNK</sequence>
<dbReference type="EMBL" id="NULO01000062">
    <property type="protein sequence ID" value="PGS99282.1"/>
    <property type="molecule type" value="Genomic_DNA"/>
</dbReference>
<dbReference type="Pfam" id="PF01541">
    <property type="entry name" value="GIY-YIG"/>
    <property type="match status" value="1"/>
</dbReference>
<proteinExistence type="predicted"/>
<evidence type="ECO:0000313" key="3">
    <source>
        <dbReference type="EMBL" id="PGS99282.1"/>
    </source>
</evidence>
<evidence type="ECO:0000256" key="1">
    <source>
        <dbReference type="SAM" id="Phobius"/>
    </source>
</evidence>
<gene>
    <name evidence="3" type="ORF">COD09_18410</name>
</gene>
<name>A0A2C1DFP2_BACCE</name>
<dbReference type="Gene3D" id="3.40.1440.10">
    <property type="entry name" value="GIY-YIG endonuclease"/>
    <property type="match status" value="1"/>
</dbReference>
<dbReference type="CDD" id="cd00719">
    <property type="entry name" value="GIY-YIG_SF"/>
    <property type="match status" value="1"/>
</dbReference>
<protein>
    <recommendedName>
        <fullName evidence="2">GIY-YIG domain-containing protein</fullName>
    </recommendedName>
</protein>
<feature type="transmembrane region" description="Helical" evidence="1">
    <location>
        <begin position="6"/>
        <end position="23"/>
    </location>
</feature>
<reference evidence="3 4" key="1">
    <citation type="submission" date="2017-09" db="EMBL/GenBank/DDBJ databases">
        <title>Large-scale bioinformatics analysis of Bacillus genomes uncovers conserved roles of natural products in bacterial physiology.</title>
        <authorList>
            <consortium name="Agbiome Team Llc"/>
            <person name="Bleich R.M."/>
            <person name="Grubbs K.J."/>
            <person name="Santa Maria K.C."/>
            <person name="Allen S.E."/>
            <person name="Farag S."/>
            <person name="Shank E.A."/>
            <person name="Bowers A."/>
        </authorList>
    </citation>
    <scope>NUCLEOTIDE SEQUENCE [LARGE SCALE GENOMIC DNA]</scope>
    <source>
        <strain evidence="3 4">AFS041432</strain>
    </source>
</reference>